<comment type="caution">
    <text evidence="3">The sequence shown here is derived from an EMBL/GenBank/DDBJ whole genome shotgun (WGS) entry which is preliminary data.</text>
</comment>
<dbReference type="InterPro" id="IPR025504">
    <property type="entry name" value="GLUCM_C"/>
</dbReference>
<dbReference type="EMBL" id="VBAO01000078">
    <property type="protein sequence ID" value="TMI83346.1"/>
    <property type="molecule type" value="Genomic_DNA"/>
</dbReference>
<feature type="domain" description="D-glutamate cyclase-like C-terminal" evidence="2">
    <location>
        <begin position="76"/>
        <end position="406"/>
    </location>
</feature>
<evidence type="ECO:0000313" key="4">
    <source>
        <dbReference type="Proteomes" id="UP000320048"/>
    </source>
</evidence>
<feature type="region of interest" description="Disordered" evidence="1">
    <location>
        <begin position="26"/>
        <end position="57"/>
    </location>
</feature>
<organism evidence="3 4">
    <name type="scientific">Candidatus Segetimicrobium genomatis</name>
    <dbReference type="NCBI Taxonomy" id="2569760"/>
    <lineage>
        <taxon>Bacteria</taxon>
        <taxon>Bacillati</taxon>
        <taxon>Candidatus Sysuimicrobiota</taxon>
        <taxon>Candidatus Sysuimicrobiia</taxon>
        <taxon>Candidatus Sysuimicrobiales</taxon>
        <taxon>Candidatus Segetimicrobiaceae</taxon>
        <taxon>Candidatus Segetimicrobium</taxon>
    </lineage>
</organism>
<name>A0A537JJQ1_9BACT</name>
<dbReference type="PANTHER" id="PTHR32022:SF10">
    <property type="entry name" value="D-GLUTAMATE CYCLASE, MITOCHONDRIAL"/>
    <property type="match status" value="1"/>
</dbReference>
<sequence length="434" mass="46810">MKRSAGVIWVRESHLTQVFPKGYRTEDSRHRGEGAWSGVCSQGRSSSPPSSNAGGTHMSTIQDLVTFTVGDNLDKLITLDLRGQGMVKPIYEFARRNADMPLTMSAAQHLHKRLAEDRIVIVCTGFLGPHWEGLPKGHGADTFTFSGKLSPDRVRGETDGLVATAALARALDLGYRAKPVVVTEAEIIPIISAALQTAGFHVFAKIDDIVDLPHSVAVLDFPKDDSEAKGRARELVASLRPVAAVSIERPGRNDSGQYHMANGLSITPVVAKVDHLYTAAREAGALTIGIGDLGNEMGLGALQDACRQFTKYGATCRCACGAGIACTVASDVTVIGAISDNVAHGVIAALAYVRGKPDLIPDARLEERLLEAVASRGAEDGCAGLVMPWIDGIRTDYHKRLVEHMRDIVTYPQFFLELQRSSYEWVAEHSFQQA</sequence>
<gene>
    <name evidence="3" type="ORF">E6H04_03165</name>
</gene>
<evidence type="ECO:0000313" key="3">
    <source>
        <dbReference type="EMBL" id="TMI83346.1"/>
    </source>
</evidence>
<reference evidence="3 4" key="1">
    <citation type="journal article" date="2019" name="Nat. Microbiol.">
        <title>Mediterranean grassland soil C-N compound turnover is dependent on rainfall and depth, and is mediated by genomically divergent microorganisms.</title>
        <authorList>
            <person name="Diamond S."/>
            <person name="Andeer P.F."/>
            <person name="Li Z."/>
            <person name="Crits-Christoph A."/>
            <person name="Burstein D."/>
            <person name="Anantharaman K."/>
            <person name="Lane K.R."/>
            <person name="Thomas B.C."/>
            <person name="Pan C."/>
            <person name="Northen T.R."/>
            <person name="Banfield J.F."/>
        </authorList>
    </citation>
    <scope>NUCLEOTIDE SEQUENCE [LARGE SCALE GENOMIC DNA]</scope>
    <source>
        <strain evidence="3">NP_7</strain>
    </source>
</reference>
<dbReference type="PANTHER" id="PTHR32022">
    <property type="entry name" value="D-GLUTAMATE CYCLASE, MITOCHONDRIAL"/>
    <property type="match status" value="1"/>
</dbReference>
<evidence type="ECO:0000259" key="2">
    <source>
        <dbReference type="Pfam" id="PF14336"/>
    </source>
</evidence>
<accession>A0A537JJQ1</accession>
<evidence type="ECO:0000256" key="1">
    <source>
        <dbReference type="SAM" id="MobiDB-lite"/>
    </source>
</evidence>
<proteinExistence type="predicted"/>
<dbReference type="Pfam" id="PF14336">
    <property type="entry name" value="GLUCM-like_C"/>
    <property type="match status" value="1"/>
</dbReference>
<dbReference type="AlphaFoldDB" id="A0A537JJQ1"/>
<dbReference type="Proteomes" id="UP000320048">
    <property type="component" value="Unassembled WGS sequence"/>
</dbReference>
<protein>
    <submittedName>
        <fullName evidence="3">DUF4392 domain-containing protein</fullName>
    </submittedName>
</protein>
<dbReference type="Gene3D" id="3.90.1640.20">
    <property type="entry name" value="TON_0340"/>
    <property type="match status" value="1"/>
</dbReference>